<evidence type="ECO:0000313" key="2">
    <source>
        <dbReference type="EMBL" id="CAJ1057286.1"/>
    </source>
</evidence>
<organism evidence="2 3">
    <name type="scientific">Xyrichtys novacula</name>
    <name type="common">Pearly razorfish</name>
    <name type="synonym">Hemipteronotus novacula</name>
    <dbReference type="NCBI Taxonomy" id="13765"/>
    <lineage>
        <taxon>Eukaryota</taxon>
        <taxon>Metazoa</taxon>
        <taxon>Chordata</taxon>
        <taxon>Craniata</taxon>
        <taxon>Vertebrata</taxon>
        <taxon>Euteleostomi</taxon>
        <taxon>Actinopterygii</taxon>
        <taxon>Neopterygii</taxon>
        <taxon>Teleostei</taxon>
        <taxon>Neoteleostei</taxon>
        <taxon>Acanthomorphata</taxon>
        <taxon>Eupercaria</taxon>
        <taxon>Labriformes</taxon>
        <taxon>Labridae</taxon>
        <taxon>Xyrichtys</taxon>
    </lineage>
</organism>
<keyword evidence="3" id="KW-1185">Reference proteome</keyword>
<sequence>MSKKWSKRWPDIDQPWPVEGPLYLIYSLSGKRTSIEKKPPEEPSTRQKTQEDQTYKRQAHEERDEEKMNDGCTVCFWEFEDTRKDESEDDEQPKKEDKMRTAAKMVNMITLQEFQGMKVH</sequence>
<feature type="compositionally biased region" description="Basic and acidic residues" evidence="1">
    <location>
        <begin position="33"/>
        <end position="67"/>
    </location>
</feature>
<name>A0AAV1F996_XYRNO</name>
<dbReference type="AlphaFoldDB" id="A0AAV1F996"/>
<evidence type="ECO:0000313" key="3">
    <source>
        <dbReference type="Proteomes" id="UP001178508"/>
    </source>
</evidence>
<evidence type="ECO:0000256" key="1">
    <source>
        <dbReference type="SAM" id="MobiDB-lite"/>
    </source>
</evidence>
<feature type="region of interest" description="Disordered" evidence="1">
    <location>
        <begin position="31"/>
        <end position="67"/>
    </location>
</feature>
<accession>A0AAV1F996</accession>
<dbReference type="EMBL" id="OY660868">
    <property type="protein sequence ID" value="CAJ1057286.1"/>
    <property type="molecule type" value="Genomic_DNA"/>
</dbReference>
<protein>
    <submittedName>
        <fullName evidence="2">Uncharacterized protein</fullName>
    </submittedName>
</protein>
<dbReference type="Proteomes" id="UP001178508">
    <property type="component" value="Chromosome 5"/>
</dbReference>
<gene>
    <name evidence="2" type="ORF">XNOV1_A015966</name>
</gene>
<reference evidence="2" key="1">
    <citation type="submission" date="2023-08" db="EMBL/GenBank/DDBJ databases">
        <authorList>
            <person name="Alioto T."/>
            <person name="Alioto T."/>
            <person name="Gomez Garrido J."/>
        </authorList>
    </citation>
    <scope>NUCLEOTIDE SEQUENCE</scope>
</reference>
<proteinExistence type="predicted"/>